<keyword evidence="6 7" id="KW-0472">Membrane</keyword>
<dbReference type="InterPro" id="IPR029044">
    <property type="entry name" value="Nucleotide-diphossugar_trans"/>
</dbReference>
<dbReference type="eggNOG" id="COG0463">
    <property type="taxonomic scope" value="Bacteria"/>
</dbReference>
<keyword evidence="2" id="KW-0328">Glycosyltransferase</keyword>
<dbReference type="Gene3D" id="3.90.550.10">
    <property type="entry name" value="Spore Coat Polysaccharide Biosynthesis Protein SpsA, Chain A"/>
    <property type="match status" value="1"/>
</dbReference>
<dbReference type="Pfam" id="PF00535">
    <property type="entry name" value="Glycos_transf_2"/>
    <property type="match status" value="1"/>
</dbReference>
<evidence type="ECO:0000313" key="10">
    <source>
        <dbReference type="Proteomes" id="UP000006377"/>
    </source>
</evidence>
<evidence type="ECO:0000259" key="8">
    <source>
        <dbReference type="Pfam" id="PF00535"/>
    </source>
</evidence>
<feature type="transmembrane region" description="Helical" evidence="7">
    <location>
        <begin position="233"/>
        <end position="252"/>
    </location>
</feature>
<dbReference type="PANTHER" id="PTHR48090:SF1">
    <property type="entry name" value="PROPHAGE BACTOPRENOL GLUCOSYL TRANSFERASE HOMOLOG"/>
    <property type="match status" value="1"/>
</dbReference>
<evidence type="ECO:0000256" key="6">
    <source>
        <dbReference type="ARBA" id="ARBA00023136"/>
    </source>
</evidence>
<dbReference type="CDD" id="cd04187">
    <property type="entry name" value="DPM1_like_bac"/>
    <property type="match status" value="1"/>
</dbReference>
<dbReference type="InterPro" id="IPR001173">
    <property type="entry name" value="Glyco_trans_2-like"/>
</dbReference>
<gene>
    <name evidence="9" type="ordered locus">Plav_3319</name>
</gene>
<dbReference type="KEGG" id="pla:Plav_3319"/>
<dbReference type="AlphaFoldDB" id="A7HYE0"/>
<accession>A7HYE0</accession>
<dbReference type="STRING" id="402881.Plav_3319"/>
<organism evidence="9 10">
    <name type="scientific">Parvibaculum lavamentivorans (strain DS-1 / DSM 13023 / NCIMB 13966)</name>
    <dbReference type="NCBI Taxonomy" id="402881"/>
    <lineage>
        <taxon>Bacteria</taxon>
        <taxon>Pseudomonadati</taxon>
        <taxon>Pseudomonadota</taxon>
        <taxon>Alphaproteobacteria</taxon>
        <taxon>Hyphomicrobiales</taxon>
        <taxon>Parvibaculaceae</taxon>
        <taxon>Parvibaculum</taxon>
    </lineage>
</organism>
<reference evidence="9 10" key="1">
    <citation type="journal article" date="2011" name="Stand. Genomic Sci.">
        <title>Complete genome sequence of Parvibaculum lavamentivorans type strain (DS-1(T)).</title>
        <authorList>
            <person name="Schleheck D."/>
            <person name="Weiss M."/>
            <person name="Pitluck S."/>
            <person name="Bruce D."/>
            <person name="Land M.L."/>
            <person name="Han S."/>
            <person name="Saunders E."/>
            <person name="Tapia R."/>
            <person name="Detter C."/>
            <person name="Brettin T."/>
            <person name="Han J."/>
            <person name="Woyke T."/>
            <person name="Goodwin L."/>
            <person name="Pennacchio L."/>
            <person name="Nolan M."/>
            <person name="Cook A.M."/>
            <person name="Kjelleberg S."/>
            <person name="Thomas T."/>
        </authorList>
    </citation>
    <scope>NUCLEOTIDE SEQUENCE [LARGE SCALE GENOMIC DNA]</scope>
    <source>
        <strain evidence="10">DS-1 / DSM 13023 / NCIMB 13966</strain>
    </source>
</reference>
<dbReference type="Proteomes" id="UP000006377">
    <property type="component" value="Chromosome"/>
</dbReference>
<comment type="subcellular location">
    <subcellularLocation>
        <location evidence="1">Membrane</location>
        <topology evidence="1">Multi-pass membrane protein</topology>
    </subcellularLocation>
</comment>
<proteinExistence type="predicted"/>
<feature type="transmembrane region" description="Helical" evidence="7">
    <location>
        <begin position="264"/>
        <end position="282"/>
    </location>
</feature>
<dbReference type="RefSeq" id="WP_012112254.1">
    <property type="nucleotide sequence ID" value="NC_009719.1"/>
</dbReference>
<dbReference type="EMBL" id="CP000774">
    <property type="protein sequence ID" value="ABS64923.1"/>
    <property type="molecule type" value="Genomic_DNA"/>
</dbReference>
<dbReference type="SUPFAM" id="SSF53448">
    <property type="entry name" value="Nucleotide-diphospho-sugar transferases"/>
    <property type="match status" value="1"/>
</dbReference>
<sequence length="307" mass="33989">MSTKSQIDLSVVLPVYKCGAALSELHQRLTRILATMSVSYEIILVDDGCPDNGWRGIVDLARQDTHVAGIRLSRNFGQAIAIAAGLAESRGEKVIVMDADLQDPPEAIPILWDKAQTGAALVYGRRDEEHQSMMRMAAGKLYFAFLRMISGRAIDPRYGTFTLLSRPTVDAYLRFTEPNRHYLFILYWLGFDGVDADYKRHKREIGQSSYRFGSLLRHSFQGVLFYSQSLRRLLAACAIGMGVTALLLFGGAGSRRRGLVLETAGGTLWLAVGGGSFSYGCARRPSIRTDQATAALCCHEKDNSRWL</sequence>
<dbReference type="CAZy" id="GT2">
    <property type="family name" value="Glycosyltransferase Family 2"/>
</dbReference>
<protein>
    <submittedName>
        <fullName evidence="9">Glycosyl transferase family 2</fullName>
    </submittedName>
</protein>
<dbReference type="GO" id="GO:0005886">
    <property type="term" value="C:plasma membrane"/>
    <property type="evidence" value="ECO:0007669"/>
    <property type="project" value="TreeGrafter"/>
</dbReference>
<evidence type="ECO:0000256" key="4">
    <source>
        <dbReference type="ARBA" id="ARBA00022692"/>
    </source>
</evidence>
<evidence type="ECO:0000256" key="3">
    <source>
        <dbReference type="ARBA" id="ARBA00022679"/>
    </source>
</evidence>
<feature type="domain" description="Glycosyltransferase 2-like" evidence="8">
    <location>
        <begin position="10"/>
        <end position="139"/>
    </location>
</feature>
<dbReference type="OrthoDB" id="9807795at2"/>
<keyword evidence="3 9" id="KW-0808">Transferase</keyword>
<evidence type="ECO:0000256" key="5">
    <source>
        <dbReference type="ARBA" id="ARBA00022989"/>
    </source>
</evidence>
<dbReference type="HOGENOM" id="CLU_033536_0_0_5"/>
<keyword evidence="4 7" id="KW-0812">Transmembrane</keyword>
<evidence type="ECO:0000256" key="2">
    <source>
        <dbReference type="ARBA" id="ARBA00022676"/>
    </source>
</evidence>
<keyword evidence="5 7" id="KW-1133">Transmembrane helix</keyword>
<evidence type="ECO:0000313" key="9">
    <source>
        <dbReference type="EMBL" id="ABS64923.1"/>
    </source>
</evidence>
<evidence type="ECO:0000256" key="7">
    <source>
        <dbReference type="SAM" id="Phobius"/>
    </source>
</evidence>
<dbReference type="GO" id="GO:0016757">
    <property type="term" value="F:glycosyltransferase activity"/>
    <property type="evidence" value="ECO:0007669"/>
    <property type="project" value="UniProtKB-KW"/>
</dbReference>
<name>A7HYE0_PARL1</name>
<evidence type="ECO:0000256" key="1">
    <source>
        <dbReference type="ARBA" id="ARBA00004141"/>
    </source>
</evidence>
<dbReference type="InterPro" id="IPR050256">
    <property type="entry name" value="Glycosyltransferase_2"/>
</dbReference>
<dbReference type="PANTHER" id="PTHR48090">
    <property type="entry name" value="UNDECAPRENYL-PHOSPHATE 4-DEOXY-4-FORMAMIDO-L-ARABINOSE TRANSFERASE-RELATED"/>
    <property type="match status" value="1"/>
</dbReference>
<keyword evidence="10" id="KW-1185">Reference proteome</keyword>